<dbReference type="EMBL" id="LR134317">
    <property type="protein sequence ID" value="VEF06940.1"/>
    <property type="molecule type" value="Genomic_DNA"/>
</dbReference>
<sequence length="118" mass="13886">MFIGLQLILIIVALLTAMFILDSIRRSKILIEDSFFWLFFSLIVLLLSLFPNAAVYFSRQLGFESPANFVFLSIIFLLIINQFFITQKLSRTEIKLKKMIQYLALNEKEKQEEDENQQ</sequence>
<evidence type="ECO:0000313" key="1">
    <source>
        <dbReference type="EMBL" id="VEF06940.1"/>
    </source>
</evidence>
<dbReference type="Pfam" id="PF10066">
    <property type="entry name" value="DUF2304"/>
    <property type="match status" value="1"/>
</dbReference>
<reference evidence="1 2" key="1">
    <citation type="submission" date="2018-12" db="EMBL/GenBank/DDBJ databases">
        <authorList>
            <consortium name="Pathogen Informatics"/>
        </authorList>
    </citation>
    <scope>NUCLEOTIDE SEQUENCE [LARGE SCALE GENOMIC DNA]</scope>
    <source>
        <strain evidence="1 2">NCTC6180</strain>
    </source>
</reference>
<dbReference type="InterPro" id="IPR019277">
    <property type="entry name" value="DUF2304"/>
</dbReference>
<organism evidence="1 2">
    <name type="scientific">Streptococcus equi subsp. zooepidemicus</name>
    <dbReference type="NCBI Taxonomy" id="40041"/>
    <lineage>
        <taxon>Bacteria</taxon>
        <taxon>Bacillati</taxon>
        <taxon>Bacillota</taxon>
        <taxon>Bacilli</taxon>
        <taxon>Lactobacillales</taxon>
        <taxon>Streptococcaceae</taxon>
        <taxon>Streptococcus</taxon>
    </lineage>
</organism>
<proteinExistence type="predicted"/>
<dbReference type="STRING" id="1051072.SeseC_01129"/>
<dbReference type="RefSeq" id="WP_012515477.1">
    <property type="nucleotide sequence ID" value="NZ_CP065056.1"/>
</dbReference>
<protein>
    <submittedName>
        <fullName evidence="1">Membrane protein</fullName>
    </submittedName>
</protein>
<name>A0A2X3T1T9_STRSZ</name>
<gene>
    <name evidence="1" type="ORF">NCTC6180_00967</name>
</gene>
<accession>A0A2X3T1T9</accession>
<evidence type="ECO:0000313" key="2">
    <source>
        <dbReference type="Proteomes" id="UP000269903"/>
    </source>
</evidence>
<dbReference type="Proteomes" id="UP000269903">
    <property type="component" value="Chromosome"/>
</dbReference>
<dbReference type="AlphaFoldDB" id="A0A2X3T1T9"/>